<protein>
    <submittedName>
        <fullName evidence="1">Cytochrome P450</fullName>
    </submittedName>
</protein>
<dbReference type="GO" id="GO:0005506">
    <property type="term" value="F:iron ion binding"/>
    <property type="evidence" value="ECO:0007669"/>
    <property type="project" value="InterPro"/>
</dbReference>
<dbReference type="GO" id="GO:0004497">
    <property type="term" value="F:monooxygenase activity"/>
    <property type="evidence" value="ECO:0007669"/>
    <property type="project" value="InterPro"/>
</dbReference>
<dbReference type="Proteomes" id="UP000717696">
    <property type="component" value="Unassembled WGS sequence"/>
</dbReference>
<evidence type="ECO:0000313" key="1">
    <source>
        <dbReference type="EMBL" id="KAH7159666.1"/>
    </source>
</evidence>
<proteinExistence type="predicted"/>
<reference evidence="1" key="1">
    <citation type="journal article" date="2021" name="Nat. Commun.">
        <title>Genetic determinants of endophytism in the Arabidopsis root mycobiome.</title>
        <authorList>
            <person name="Mesny F."/>
            <person name="Miyauchi S."/>
            <person name="Thiergart T."/>
            <person name="Pickel B."/>
            <person name="Atanasova L."/>
            <person name="Karlsson M."/>
            <person name="Huettel B."/>
            <person name="Barry K.W."/>
            <person name="Haridas S."/>
            <person name="Chen C."/>
            <person name="Bauer D."/>
            <person name="Andreopoulos W."/>
            <person name="Pangilinan J."/>
            <person name="LaButti K."/>
            <person name="Riley R."/>
            <person name="Lipzen A."/>
            <person name="Clum A."/>
            <person name="Drula E."/>
            <person name="Henrissat B."/>
            <person name="Kohler A."/>
            <person name="Grigoriev I.V."/>
            <person name="Martin F.M."/>
            <person name="Hacquard S."/>
        </authorList>
    </citation>
    <scope>NUCLEOTIDE SEQUENCE</scope>
    <source>
        <strain evidence="1">MPI-CAGE-AT-0021</strain>
    </source>
</reference>
<evidence type="ECO:0000313" key="2">
    <source>
        <dbReference type="Proteomes" id="UP000717696"/>
    </source>
</evidence>
<dbReference type="GO" id="GO:0020037">
    <property type="term" value="F:heme binding"/>
    <property type="evidence" value="ECO:0007669"/>
    <property type="project" value="InterPro"/>
</dbReference>
<name>A0A9P9FD49_9HYPO</name>
<dbReference type="PANTHER" id="PTHR24306:SF7">
    <property type="entry name" value="AHBB"/>
    <property type="match status" value="1"/>
</dbReference>
<dbReference type="Gene3D" id="1.10.630.10">
    <property type="entry name" value="Cytochrome P450"/>
    <property type="match status" value="1"/>
</dbReference>
<keyword evidence="2" id="KW-1185">Reference proteome</keyword>
<gene>
    <name evidence="1" type="ORF">B0J13DRAFT_465816</name>
</gene>
<dbReference type="SUPFAM" id="SSF48264">
    <property type="entry name" value="Cytochrome P450"/>
    <property type="match status" value="1"/>
</dbReference>
<dbReference type="GO" id="GO:0016705">
    <property type="term" value="F:oxidoreductase activity, acting on paired donors, with incorporation or reduction of molecular oxygen"/>
    <property type="evidence" value="ECO:0007669"/>
    <property type="project" value="InterPro"/>
</dbReference>
<accession>A0A9P9FD49</accession>
<dbReference type="EMBL" id="JAGMUU010000002">
    <property type="protein sequence ID" value="KAH7159666.1"/>
    <property type="molecule type" value="Genomic_DNA"/>
</dbReference>
<dbReference type="AlphaFoldDB" id="A0A9P9FD49"/>
<comment type="caution">
    <text evidence="1">The sequence shown here is derived from an EMBL/GenBank/DDBJ whole genome shotgun (WGS) entry which is preliminary data.</text>
</comment>
<sequence length="566" mass="64156">MDGHEAIPDGLEEGLINSLPQPTSLAIICTILVVVLTTRFVSGGSSSFKDGSKTPPLAPYWIPVLGHLPRLFFNPIYPLMRLRHRYPEGVFSIRVLSNIHTFVFRPALSDALLKQPSSVADEQHIVRRLMVSNFGLSTKDLHAYDKASKEVQEKTKEYLGNSHLSDITKEALQGLNEQAADLVSFNSFPIDQMEWERLSGAERVDDANNEIIMEADYMELIKNFIARTSNASIFGTDFIENFPEVWHNLWAFDDWFITLARAIPIWVPWVGGQRARSPQRQVLAFMREYHEAWEKFLNGENPGPKWQDLHNASQLVNSRIEVFRKHELSLDVRAAYDFSLLWSVNASSAPLIAWSLLELNQDSVLLAQVRDEIAPYVNIVQPDHQFGTSVWVAPRIETIDLDALLTKCPLLKATYLETVRLYGGGWSAKWLKEDVALEEDGKTSCVLKKGSYAHILHDLHHSDPKCFPSPLLWQARRHLQDGENADSSQSTVANSTSVRPYDGSLTLCNDSEFTLRKMLLYTAVMVSLYNFKPVNRGKWNVPPIAKGPVSSHPALPFRIWIKRRDV</sequence>
<dbReference type="InterPro" id="IPR036396">
    <property type="entry name" value="Cyt_P450_sf"/>
</dbReference>
<dbReference type="OrthoDB" id="3366823at2759"/>
<organism evidence="1 2">
    <name type="scientific">Dactylonectria estremocensis</name>
    <dbReference type="NCBI Taxonomy" id="1079267"/>
    <lineage>
        <taxon>Eukaryota</taxon>
        <taxon>Fungi</taxon>
        <taxon>Dikarya</taxon>
        <taxon>Ascomycota</taxon>
        <taxon>Pezizomycotina</taxon>
        <taxon>Sordariomycetes</taxon>
        <taxon>Hypocreomycetidae</taxon>
        <taxon>Hypocreales</taxon>
        <taxon>Nectriaceae</taxon>
        <taxon>Dactylonectria</taxon>
    </lineage>
</organism>
<dbReference type="PANTHER" id="PTHR24306">
    <property type="match status" value="1"/>
</dbReference>